<dbReference type="Pfam" id="PF01476">
    <property type="entry name" value="LysM"/>
    <property type="match status" value="1"/>
</dbReference>
<feature type="transmembrane region" description="Helical" evidence="15">
    <location>
        <begin position="67"/>
        <end position="85"/>
    </location>
</feature>
<dbReference type="InterPro" id="IPR036779">
    <property type="entry name" value="LysM_dom_sf"/>
</dbReference>
<dbReference type="HOGENOM" id="CLU_002360_3_0_6"/>
<evidence type="ECO:0000256" key="6">
    <source>
        <dbReference type="ARBA" id="ARBA00022692"/>
    </source>
</evidence>
<evidence type="ECO:0000256" key="4">
    <source>
        <dbReference type="ARBA" id="ARBA00022475"/>
    </source>
</evidence>
<dbReference type="GO" id="GO:1902600">
    <property type="term" value="P:proton transmembrane transport"/>
    <property type="evidence" value="ECO:0007669"/>
    <property type="project" value="TreeGrafter"/>
</dbReference>
<feature type="compositionally biased region" description="Basic and acidic residues" evidence="14">
    <location>
        <begin position="971"/>
        <end position="999"/>
    </location>
</feature>
<feature type="transmembrane region" description="Helical" evidence="15">
    <location>
        <begin position="915"/>
        <end position="933"/>
    </location>
</feature>
<feature type="transmembrane region" description="Helical" evidence="15">
    <location>
        <begin position="256"/>
        <end position="273"/>
    </location>
</feature>
<dbReference type="SUPFAM" id="SSF56784">
    <property type="entry name" value="HAD-like"/>
    <property type="match status" value="1"/>
</dbReference>
<dbReference type="SFLD" id="SFLDG00002">
    <property type="entry name" value="C1.7:_P-type_atpase_like"/>
    <property type="match status" value="1"/>
</dbReference>
<dbReference type="CDD" id="cd00118">
    <property type="entry name" value="LysM"/>
    <property type="match status" value="1"/>
</dbReference>
<name>D5BZQ6_NITHN</name>
<evidence type="ECO:0000256" key="12">
    <source>
        <dbReference type="ARBA" id="ARBA00022989"/>
    </source>
</evidence>
<keyword evidence="5" id="KW-0813">Transport</keyword>
<keyword evidence="18" id="KW-1185">Reference proteome</keyword>
<dbReference type="GO" id="GO:0005524">
    <property type="term" value="F:ATP binding"/>
    <property type="evidence" value="ECO:0007669"/>
    <property type="project" value="UniProtKB-KW"/>
</dbReference>
<dbReference type="InterPro" id="IPR044492">
    <property type="entry name" value="P_typ_ATPase_HD_dom"/>
</dbReference>
<evidence type="ECO:0000256" key="11">
    <source>
        <dbReference type="ARBA" id="ARBA00022967"/>
    </source>
</evidence>
<feature type="compositionally biased region" description="Low complexity" evidence="14">
    <location>
        <begin position="956"/>
        <end position="966"/>
    </location>
</feature>
<dbReference type="AlphaFoldDB" id="D5BZQ6"/>
<dbReference type="InterPro" id="IPR023214">
    <property type="entry name" value="HAD_sf"/>
</dbReference>
<dbReference type="GO" id="GO:0016887">
    <property type="term" value="F:ATP hydrolysis activity"/>
    <property type="evidence" value="ECO:0007669"/>
    <property type="project" value="InterPro"/>
</dbReference>
<keyword evidence="7" id="KW-0479">Metal-binding</keyword>
<sequence>MNNMNNDTLKGQHWYTQEPEKVLQRLDVDPEQGLTSEIAKERLAAQGKNTIQEAARRPVWRMIIGQFTDFMVIVLIVAAVVSGIVGEPQDAIAIVVIVVLNAIIGAIQEYRAERAIAALRMMAAPEAQVFRNGETQTIPAVELVPGDLVLLEAGNVVPADLRFLKTSELRVDEAALTGESQAVQKNTETLREEDTPLGDRFNMGYKGTLVSHGRAMGVVVATGMETELGRIASLLHQEEAVKTPLQQRLAHFGQRLAIVVLIICGIIFVSGLLRGETVVLMFLTAVSLAVAAIPEALPAVVTVSLAIGARKMSRRNALIRRLPAVETLGSVTYICTDKTGTLTENRMTAEGFWAAGENKDQIPPPDSDRLPWNLLGQALALCNEVVPDQDGGARGDPTEVALYQAAHGAGYERQSLEEALPRIGDIPFDSERKRMTTLHRKSEGEVVAFVKGAPEQILSRCSQMQTAEGAAEVDTEALLEEAEDLAEQGYRVLAVAFRPFETDPTEWDSEDIEKELSFLGLVALIDPPRKEVPDAVADCMSAGITPVMITGDHPGTAQAIAVRLGIDKEDGSVITGQELAQISEEDFARRVRQIRTYARVTPEQKIRIVKALQDRGEFVAMTGDGVNDAPALKRAGIGVAMGQKGTDVAREAADMVLLDDNFATIVSAVREGRRIFDNIRKFVKYTMTSNSGEIWTLFLAPFLGLPLPLVPIQILWINLVTDGLPGLALSAEPQERGIMQRSPRPPNESIFAHGMWQHMLWVGLLIGGLSLLSQAWAYHGGSAHWQTIVFTVLTFCQLVHVLVIRSEKESLFSQGLWSNKWLLGAVAITVALQLAVIYLPFLNPIFRTSPLPLGELALCFAVPVVVFVAVEIEKWLVRKGWIYVERIKKEKKEEVPVTAAEPAAAGSGGFKYKGIWSTVIILLLVGVGSILWLQGGEKVEEALVVAEAEKEPAPPAVTSPSPEAPTATPPPRDEQAAAPEKPPEVAKLPEKPAREEPKPAEITPVAPKTVLVQPGDTLSLIAERAYGDPTQWRLIYEANQDKIKDPDVITVGMKLTLPSPTN</sequence>
<dbReference type="InterPro" id="IPR023298">
    <property type="entry name" value="ATPase_P-typ_TM_dom_sf"/>
</dbReference>
<reference evidence="18" key="1">
    <citation type="submission" date="2010-04" db="EMBL/GenBank/DDBJ databases">
        <title>Complete genome sequence of Nitrosococcus halophilus Nc4, a salt-adapted, aerobic obligate ammonia-oxidizing sulfur purple bacterium.</title>
        <authorList>
            <consortium name="US DOE Joint Genome Institute"/>
            <person name="Campbell M.A."/>
            <person name="Malfatti S.A."/>
            <person name="Chain P.S.G."/>
            <person name="Heidelberg J.F."/>
            <person name="Ward B.B."/>
            <person name="Klotz M.G."/>
        </authorList>
    </citation>
    <scope>NUCLEOTIDE SEQUENCE [LARGE SCALE GENOMIC DNA]</scope>
    <source>
        <strain evidence="18">Nc4</strain>
    </source>
</reference>
<feature type="transmembrane region" description="Helical" evidence="15">
    <location>
        <begin position="785"/>
        <end position="806"/>
    </location>
</feature>
<evidence type="ECO:0000313" key="18">
    <source>
        <dbReference type="Proteomes" id="UP000001844"/>
    </source>
</evidence>
<gene>
    <name evidence="17" type="ordered locus">Nhal_1189</name>
</gene>
<dbReference type="PRINTS" id="PR00120">
    <property type="entry name" value="HATPASE"/>
</dbReference>
<evidence type="ECO:0000256" key="9">
    <source>
        <dbReference type="ARBA" id="ARBA00022837"/>
    </source>
</evidence>
<evidence type="ECO:0000256" key="14">
    <source>
        <dbReference type="SAM" id="MobiDB-lite"/>
    </source>
</evidence>
<feature type="transmembrane region" description="Helical" evidence="15">
    <location>
        <begin position="759"/>
        <end position="778"/>
    </location>
</feature>
<dbReference type="SMART" id="SM00831">
    <property type="entry name" value="Cation_ATPase_N"/>
    <property type="match status" value="1"/>
</dbReference>
<dbReference type="CDD" id="cd02089">
    <property type="entry name" value="P-type_ATPase_Ca_prok"/>
    <property type="match status" value="1"/>
</dbReference>
<evidence type="ECO:0000256" key="8">
    <source>
        <dbReference type="ARBA" id="ARBA00022741"/>
    </source>
</evidence>
<dbReference type="STRING" id="472759.Nhal_1189"/>
<feature type="transmembrane region" description="Helical" evidence="15">
    <location>
        <begin position="91"/>
        <end position="112"/>
    </location>
</feature>
<keyword evidence="11" id="KW-1278">Translocase</keyword>
<evidence type="ECO:0000256" key="13">
    <source>
        <dbReference type="ARBA" id="ARBA00023136"/>
    </source>
</evidence>
<comment type="similarity">
    <text evidence="2">Belongs to the cation transport ATPase (P-type) (TC 3.A.3) family. Type IIA subfamily.</text>
</comment>
<dbReference type="SUPFAM" id="SSF81660">
    <property type="entry name" value="Metal cation-transporting ATPase, ATP-binding domain N"/>
    <property type="match status" value="1"/>
</dbReference>
<evidence type="ECO:0000256" key="7">
    <source>
        <dbReference type="ARBA" id="ARBA00022723"/>
    </source>
</evidence>
<dbReference type="NCBIfam" id="TIGR01517">
    <property type="entry name" value="ATPase-IIB_Ca"/>
    <property type="match status" value="1"/>
</dbReference>
<dbReference type="GO" id="GO:0005886">
    <property type="term" value="C:plasma membrane"/>
    <property type="evidence" value="ECO:0007669"/>
    <property type="project" value="UniProtKB-SubCell"/>
</dbReference>
<dbReference type="KEGG" id="nhl:Nhal_1189"/>
<evidence type="ECO:0000256" key="1">
    <source>
        <dbReference type="ARBA" id="ARBA00004651"/>
    </source>
</evidence>
<dbReference type="PROSITE" id="PS00154">
    <property type="entry name" value="ATPASE_E1_E2"/>
    <property type="match status" value="1"/>
</dbReference>
<dbReference type="Pfam" id="PF00122">
    <property type="entry name" value="E1-E2_ATPase"/>
    <property type="match status" value="1"/>
</dbReference>
<protein>
    <recommendedName>
        <fullName evidence="3">P-type Ca(2+) transporter</fullName>
        <ecNumber evidence="3">7.2.2.10</ecNumber>
    </recommendedName>
</protein>
<feature type="region of interest" description="Disordered" evidence="14">
    <location>
        <begin position="950"/>
        <end position="1007"/>
    </location>
</feature>
<dbReference type="Gene3D" id="3.10.350.10">
    <property type="entry name" value="LysM domain"/>
    <property type="match status" value="1"/>
</dbReference>
<dbReference type="Gene3D" id="1.20.1110.10">
    <property type="entry name" value="Calcium-transporting ATPase, transmembrane domain"/>
    <property type="match status" value="1"/>
</dbReference>
<dbReference type="InterPro" id="IPR001757">
    <property type="entry name" value="P_typ_ATPase"/>
</dbReference>
<dbReference type="SUPFAM" id="SSF81665">
    <property type="entry name" value="Calcium ATPase, transmembrane domain M"/>
    <property type="match status" value="1"/>
</dbReference>
<keyword evidence="13 15" id="KW-0472">Membrane</keyword>
<keyword evidence="5" id="KW-0109">Calcium transport</keyword>
<dbReference type="GO" id="GO:0046872">
    <property type="term" value="F:metal ion binding"/>
    <property type="evidence" value="ECO:0007669"/>
    <property type="project" value="UniProtKB-KW"/>
</dbReference>
<dbReference type="PROSITE" id="PS51782">
    <property type="entry name" value="LYSM"/>
    <property type="match status" value="1"/>
</dbReference>
<dbReference type="Pfam" id="PF00690">
    <property type="entry name" value="Cation_ATPase_N"/>
    <property type="match status" value="1"/>
</dbReference>
<dbReference type="SUPFAM" id="SSF81653">
    <property type="entry name" value="Calcium ATPase, transduction domain A"/>
    <property type="match status" value="1"/>
</dbReference>
<keyword evidence="9" id="KW-0106">Calcium</keyword>
<dbReference type="Gene3D" id="2.70.150.10">
    <property type="entry name" value="Calcium-transporting ATPase, cytoplasmic transduction domain A"/>
    <property type="match status" value="1"/>
</dbReference>
<dbReference type="SMART" id="SM00257">
    <property type="entry name" value="LysM"/>
    <property type="match status" value="1"/>
</dbReference>
<keyword evidence="8" id="KW-0547">Nucleotide-binding</keyword>
<comment type="subcellular location">
    <subcellularLocation>
        <location evidence="1">Cell membrane</location>
        <topology evidence="1">Multi-pass membrane protein</topology>
    </subcellularLocation>
</comment>
<evidence type="ECO:0000256" key="2">
    <source>
        <dbReference type="ARBA" id="ARBA00005675"/>
    </source>
</evidence>
<dbReference type="InterPro" id="IPR006408">
    <property type="entry name" value="P-type_ATPase_IIB"/>
</dbReference>
<dbReference type="NCBIfam" id="TIGR01494">
    <property type="entry name" value="ATPase_P-type"/>
    <property type="match status" value="4"/>
</dbReference>
<keyword evidence="10" id="KW-0067">ATP-binding</keyword>
<dbReference type="InterPro" id="IPR004014">
    <property type="entry name" value="ATPase_P-typ_cation-transptr_N"/>
</dbReference>
<feature type="transmembrane region" description="Helical" evidence="15">
    <location>
        <begin position="853"/>
        <end position="870"/>
    </location>
</feature>
<dbReference type="FunFam" id="3.40.50.1000:FF:000028">
    <property type="entry name" value="Calcium-transporting P-type ATPase, putative"/>
    <property type="match status" value="1"/>
</dbReference>
<dbReference type="InterPro" id="IPR023299">
    <property type="entry name" value="ATPase_P-typ_cyto_dom_N"/>
</dbReference>
<evidence type="ECO:0000256" key="5">
    <source>
        <dbReference type="ARBA" id="ARBA00022568"/>
    </source>
</evidence>
<evidence type="ECO:0000313" key="17">
    <source>
        <dbReference type="EMBL" id="ADE14351.1"/>
    </source>
</evidence>
<evidence type="ECO:0000259" key="16">
    <source>
        <dbReference type="PROSITE" id="PS51782"/>
    </source>
</evidence>
<dbReference type="PANTHER" id="PTHR43294:SF21">
    <property type="entry name" value="CATION TRANSPORTING ATPASE"/>
    <property type="match status" value="1"/>
</dbReference>
<dbReference type="GO" id="GO:0140352">
    <property type="term" value="P:export from cell"/>
    <property type="evidence" value="ECO:0007669"/>
    <property type="project" value="UniProtKB-ARBA"/>
</dbReference>
<feature type="domain" description="LysM" evidence="16">
    <location>
        <begin position="1008"/>
        <end position="1057"/>
    </location>
</feature>
<dbReference type="InterPro" id="IPR008250">
    <property type="entry name" value="ATPase_P-typ_transduc_dom_A_sf"/>
</dbReference>
<dbReference type="Pfam" id="PF08282">
    <property type="entry name" value="Hydrolase_3"/>
    <property type="match status" value="1"/>
</dbReference>
<feature type="transmembrane region" description="Helical" evidence="15">
    <location>
        <begin position="279"/>
        <end position="307"/>
    </location>
</feature>
<keyword evidence="6 15" id="KW-0812">Transmembrane</keyword>
<dbReference type="InterPro" id="IPR036412">
    <property type="entry name" value="HAD-like_sf"/>
</dbReference>
<organism evidence="17 18">
    <name type="scientific">Nitrosococcus halophilus (strain Nc4)</name>
    <dbReference type="NCBI Taxonomy" id="472759"/>
    <lineage>
        <taxon>Bacteria</taxon>
        <taxon>Pseudomonadati</taxon>
        <taxon>Pseudomonadota</taxon>
        <taxon>Gammaproteobacteria</taxon>
        <taxon>Chromatiales</taxon>
        <taxon>Chromatiaceae</taxon>
        <taxon>Nitrosococcus</taxon>
    </lineage>
</organism>
<dbReference type="InterPro" id="IPR006068">
    <property type="entry name" value="ATPase_P-typ_cation-transptr_C"/>
</dbReference>
<proteinExistence type="inferred from homology"/>
<dbReference type="eggNOG" id="COG0474">
    <property type="taxonomic scope" value="Bacteria"/>
</dbReference>
<dbReference type="Gene3D" id="3.40.1110.10">
    <property type="entry name" value="Calcium-transporting ATPase, cytoplasmic domain N"/>
    <property type="match status" value="1"/>
</dbReference>
<dbReference type="SFLD" id="SFLDS00003">
    <property type="entry name" value="Haloacid_Dehalogenase"/>
    <property type="match status" value="1"/>
</dbReference>
<evidence type="ECO:0000256" key="3">
    <source>
        <dbReference type="ARBA" id="ARBA00012790"/>
    </source>
</evidence>
<dbReference type="FunFam" id="2.70.150.10:FF:000016">
    <property type="entry name" value="Calcium-transporting P-type ATPase putative"/>
    <property type="match status" value="1"/>
</dbReference>
<feature type="transmembrane region" description="Helical" evidence="15">
    <location>
        <begin position="821"/>
        <end position="841"/>
    </location>
</feature>
<dbReference type="Proteomes" id="UP000001844">
    <property type="component" value="Chromosome"/>
</dbReference>
<accession>D5BZQ6</accession>
<keyword evidence="12 15" id="KW-1133">Transmembrane helix</keyword>
<dbReference type="InterPro" id="IPR050510">
    <property type="entry name" value="Cation_transp_ATPase_P-type"/>
</dbReference>
<dbReference type="InterPro" id="IPR018392">
    <property type="entry name" value="LysM"/>
</dbReference>
<dbReference type="EC" id="7.2.2.10" evidence="3"/>
<dbReference type="Pfam" id="PF00689">
    <property type="entry name" value="Cation_ATPase_C"/>
    <property type="match status" value="1"/>
</dbReference>
<keyword evidence="5" id="KW-0406">Ion transport</keyword>
<dbReference type="EMBL" id="CP001798">
    <property type="protein sequence ID" value="ADE14351.1"/>
    <property type="molecule type" value="Genomic_DNA"/>
</dbReference>
<keyword evidence="4" id="KW-1003">Cell membrane</keyword>
<dbReference type="GO" id="GO:0005388">
    <property type="term" value="F:P-type calcium transporter activity"/>
    <property type="evidence" value="ECO:0007669"/>
    <property type="project" value="UniProtKB-EC"/>
</dbReference>
<dbReference type="PANTHER" id="PTHR43294">
    <property type="entry name" value="SODIUM/POTASSIUM-TRANSPORTING ATPASE SUBUNIT ALPHA"/>
    <property type="match status" value="1"/>
</dbReference>
<evidence type="ECO:0000256" key="15">
    <source>
        <dbReference type="SAM" id="Phobius"/>
    </source>
</evidence>
<feature type="transmembrane region" description="Helical" evidence="15">
    <location>
        <begin position="694"/>
        <end position="717"/>
    </location>
</feature>
<dbReference type="Pfam" id="PF13246">
    <property type="entry name" value="Cation_ATPase"/>
    <property type="match status" value="1"/>
</dbReference>
<dbReference type="Gene3D" id="3.40.50.1000">
    <property type="entry name" value="HAD superfamily/HAD-like"/>
    <property type="match status" value="1"/>
</dbReference>
<dbReference type="InterPro" id="IPR018303">
    <property type="entry name" value="ATPase_P-typ_P_site"/>
</dbReference>
<evidence type="ECO:0000256" key="10">
    <source>
        <dbReference type="ARBA" id="ARBA00022840"/>
    </source>
</evidence>
<dbReference type="PRINTS" id="PR00119">
    <property type="entry name" value="CATATPASE"/>
</dbReference>
<dbReference type="InterPro" id="IPR059000">
    <property type="entry name" value="ATPase_P-type_domA"/>
</dbReference>
<dbReference type="SFLD" id="SFLDF00027">
    <property type="entry name" value="p-type_atpase"/>
    <property type="match status" value="1"/>
</dbReference>